<dbReference type="InterPro" id="IPR051536">
    <property type="entry name" value="UDG_Type-4/5"/>
</dbReference>
<evidence type="ECO:0000313" key="14">
    <source>
        <dbReference type="Proteomes" id="UP000034783"/>
    </source>
</evidence>
<feature type="non-terminal residue" evidence="13">
    <location>
        <position position="204"/>
    </location>
</feature>
<keyword evidence="9" id="KW-0408">Iron</keyword>
<evidence type="ECO:0000256" key="9">
    <source>
        <dbReference type="ARBA" id="ARBA00023004"/>
    </source>
</evidence>
<accession>A0A0G1JCY1</accession>
<dbReference type="GO" id="GO:0051539">
    <property type="term" value="F:4 iron, 4 sulfur cluster binding"/>
    <property type="evidence" value="ECO:0007669"/>
    <property type="project" value="UniProtKB-KW"/>
</dbReference>
<evidence type="ECO:0000256" key="3">
    <source>
        <dbReference type="ARBA" id="ARBA00012030"/>
    </source>
</evidence>
<dbReference type="PANTHER" id="PTHR33693:SF1">
    <property type="entry name" value="TYPE-4 URACIL-DNA GLYCOSYLASE"/>
    <property type="match status" value="1"/>
</dbReference>
<dbReference type="SUPFAM" id="SSF52141">
    <property type="entry name" value="Uracil-DNA glycosylase-like"/>
    <property type="match status" value="1"/>
</dbReference>
<keyword evidence="11" id="KW-0234">DNA repair</keyword>
<gene>
    <name evidence="13" type="ORF">UW65_C0028G0006</name>
</gene>
<evidence type="ECO:0000256" key="5">
    <source>
        <dbReference type="ARBA" id="ARBA00022485"/>
    </source>
</evidence>
<evidence type="ECO:0000256" key="11">
    <source>
        <dbReference type="ARBA" id="ARBA00023204"/>
    </source>
</evidence>
<dbReference type="InterPro" id="IPR036895">
    <property type="entry name" value="Uracil-DNA_glycosylase-like_sf"/>
</dbReference>
<dbReference type="SMART" id="SM00987">
    <property type="entry name" value="UreE_C"/>
    <property type="match status" value="1"/>
</dbReference>
<comment type="catalytic activity">
    <reaction evidence="1">
        <text>Hydrolyzes single-stranded DNA or mismatched double-stranded DNA and polynucleotides, releasing free uracil.</text>
        <dbReference type="EC" id="3.2.2.27"/>
    </reaction>
</comment>
<dbReference type="GO" id="GO:0004844">
    <property type="term" value="F:uracil DNA N-glycosylase activity"/>
    <property type="evidence" value="ECO:0007669"/>
    <property type="project" value="UniProtKB-EC"/>
</dbReference>
<feature type="domain" description="Uracil-DNA glycosylase-like" evidence="12">
    <location>
        <begin position="31"/>
        <end position="172"/>
    </location>
</feature>
<protein>
    <recommendedName>
        <fullName evidence="4">Type-4 uracil-DNA glycosylase</fullName>
        <ecNumber evidence="3">3.2.2.27</ecNumber>
    </recommendedName>
</protein>
<evidence type="ECO:0000256" key="8">
    <source>
        <dbReference type="ARBA" id="ARBA00022801"/>
    </source>
</evidence>
<reference evidence="13 14" key="1">
    <citation type="journal article" date="2015" name="Nature">
        <title>rRNA introns, odd ribosomes, and small enigmatic genomes across a large radiation of phyla.</title>
        <authorList>
            <person name="Brown C.T."/>
            <person name="Hug L.A."/>
            <person name="Thomas B.C."/>
            <person name="Sharon I."/>
            <person name="Castelle C.J."/>
            <person name="Singh A."/>
            <person name="Wilkins M.J."/>
            <person name="Williams K.H."/>
            <person name="Banfield J.F."/>
        </authorList>
    </citation>
    <scope>NUCLEOTIDE SEQUENCE [LARGE SCALE GENOMIC DNA]</scope>
</reference>
<dbReference type="SMART" id="SM00986">
    <property type="entry name" value="UDG"/>
    <property type="match status" value="1"/>
</dbReference>
<dbReference type="EC" id="3.2.2.27" evidence="3"/>
<dbReference type="InterPro" id="IPR005273">
    <property type="entry name" value="Ura-DNA_glyco_family4"/>
</dbReference>
<dbReference type="PANTHER" id="PTHR33693">
    <property type="entry name" value="TYPE-5 URACIL-DNA GLYCOSYLASE"/>
    <property type="match status" value="1"/>
</dbReference>
<sequence length="204" mass="22724">MTKEDLLKEIEKNIRVCAKCRLCKTAKNPVPGEGNPNAEIVFIGEAPGETEDLTGRPFVGRAGKLLEAALAKIGYTRQQVWIGNIIKHRPPQNRDPLPDEILACQGYLAEQLQVISPKLVVTLGRFALCYFYNAGKISRDRGRLIKTQRFNVFPVYHPAAALRSTEMLKDFMSDFIKISTVLVNLNEPAIKNLGHQPELDAPDG</sequence>
<dbReference type="EMBL" id="LCJD01000028">
    <property type="protein sequence ID" value="KKT69150.1"/>
    <property type="molecule type" value="Genomic_DNA"/>
</dbReference>
<evidence type="ECO:0000256" key="2">
    <source>
        <dbReference type="ARBA" id="ARBA00006521"/>
    </source>
</evidence>
<dbReference type="Pfam" id="PF03167">
    <property type="entry name" value="UDG"/>
    <property type="match status" value="1"/>
</dbReference>
<keyword evidence="6" id="KW-0479">Metal-binding</keyword>
<organism evidence="13 14">
    <name type="scientific">candidate division WWE3 bacterium GW2011_GWB1_44_4</name>
    <dbReference type="NCBI Taxonomy" id="1619116"/>
    <lineage>
        <taxon>Bacteria</taxon>
        <taxon>Katanobacteria</taxon>
    </lineage>
</organism>
<dbReference type="AlphaFoldDB" id="A0A0G1JCY1"/>
<dbReference type="Gene3D" id="3.40.470.10">
    <property type="entry name" value="Uracil-DNA glycosylase-like domain"/>
    <property type="match status" value="1"/>
</dbReference>
<evidence type="ECO:0000256" key="7">
    <source>
        <dbReference type="ARBA" id="ARBA00022763"/>
    </source>
</evidence>
<comment type="similarity">
    <text evidence="2">Belongs to the uracil-DNA glycosylase (UDG) superfamily. Type 4 (UDGa) family.</text>
</comment>
<dbReference type="InterPro" id="IPR005122">
    <property type="entry name" value="Uracil-DNA_glycosylase-like"/>
</dbReference>
<evidence type="ECO:0000259" key="12">
    <source>
        <dbReference type="SMART" id="SM00986"/>
    </source>
</evidence>
<evidence type="ECO:0000256" key="4">
    <source>
        <dbReference type="ARBA" id="ARBA00019403"/>
    </source>
</evidence>
<keyword evidence="10" id="KW-0411">Iron-sulfur</keyword>
<dbReference type="Proteomes" id="UP000034783">
    <property type="component" value="Unassembled WGS sequence"/>
</dbReference>
<keyword evidence="7" id="KW-0227">DNA damage</keyword>
<evidence type="ECO:0000313" key="13">
    <source>
        <dbReference type="EMBL" id="KKT69150.1"/>
    </source>
</evidence>
<comment type="caution">
    <text evidence="13">The sequence shown here is derived from an EMBL/GenBank/DDBJ whole genome shotgun (WGS) entry which is preliminary data.</text>
</comment>
<proteinExistence type="inferred from homology"/>
<dbReference type="GO" id="GO:0006281">
    <property type="term" value="P:DNA repair"/>
    <property type="evidence" value="ECO:0007669"/>
    <property type="project" value="UniProtKB-KW"/>
</dbReference>
<keyword evidence="5" id="KW-0004">4Fe-4S</keyword>
<evidence type="ECO:0000256" key="1">
    <source>
        <dbReference type="ARBA" id="ARBA00001400"/>
    </source>
</evidence>
<evidence type="ECO:0000256" key="6">
    <source>
        <dbReference type="ARBA" id="ARBA00022723"/>
    </source>
</evidence>
<dbReference type="GO" id="GO:0046872">
    <property type="term" value="F:metal ion binding"/>
    <property type="evidence" value="ECO:0007669"/>
    <property type="project" value="UniProtKB-KW"/>
</dbReference>
<dbReference type="NCBIfam" id="TIGR00758">
    <property type="entry name" value="UDG_fam4"/>
    <property type="match status" value="1"/>
</dbReference>
<evidence type="ECO:0000256" key="10">
    <source>
        <dbReference type="ARBA" id="ARBA00023014"/>
    </source>
</evidence>
<name>A0A0G1JCY1_UNCKA</name>
<dbReference type="CDD" id="cd10030">
    <property type="entry name" value="UDG-F4_TTUDGA_SPO1dp_like"/>
    <property type="match status" value="1"/>
</dbReference>
<keyword evidence="8" id="KW-0378">Hydrolase</keyword>